<protein>
    <recommendedName>
        <fullName evidence="1">Swiss Army Knife 2H phosphoesterase domain-containing protein</fullName>
    </recommendedName>
</protein>
<sequence length="355" mass="38525">MPAPPSHELHTPSPVALHPQTRPWMAAHIVRGSLVVHGAAVDAAAAPWLPSVPAAAAAARVQRDGAHLHLTLLHKGALPARAEARAALVEAANTRLCRDGQLIAGIGAGEQREEGRSCQFVVVLWPEAEAFCNEYRQPGEHVDLHITLGFEGEDLHRVRKGPRQMAPVVNQPLALPSWTADAEGWVAIDALLSEAVDACRRASRREAARAPCVEERIVDLLAIADRLVLYTHAAGCQPPQFVYARLHSSRCKLLGKLGREQEALDDAVAALQCVPRHAKLMVVAGEASFCLGQYDAAMRWWRRALAVEGDGALCPATDVGGQGLSQRTSVERRIDHCARRISRERNEAKPLYSNL</sequence>
<gene>
    <name evidence="2" type="ORF">AB1Y20_005342</name>
</gene>
<dbReference type="InterPro" id="IPR054498">
    <property type="entry name" value="2H-SAK"/>
</dbReference>
<reference evidence="2 3" key="1">
    <citation type="journal article" date="2024" name="Science">
        <title>Giant polyketide synthase enzymes in the biosynthesis of giant marine polyether toxins.</title>
        <authorList>
            <person name="Fallon T.R."/>
            <person name="Shende V.V."/>
            <person name="Wierzbicki I.H."/>
            <person name="Pendleton A.L."/>
            <person name="Watervoot N.F."/>
            <person name="Auber R.P."/>
            <person name="Gonzalez D.J."/>
            <person name="Wisecaver J.H."/>
            <person name="Moore B.S."/>
        </authorList>
    </citation>
    <scope>NUCLEOTIDE SEQUENCE [LARGE SCALE GENOMIC DNA]</scope>
    <source>
        <strain evidence="2 3">12B1</strain>
    </source>
</reference>
<dbReference type="InterPro" id="IPR011990">
    <property type="entry name" value="TPR-like_helical_dom_sf"/>
</dbReference>
<dbReference type="Proteomes" id="UP001515480">
    <property type="component" value="Unassembled WGS sequence"/>
</dbReference>
<evidence type="ECO:0000259" key="1">
    <source>
        <dbReference type="Pfam" id="PF22547"/>
    </source>
</evidence>
<proteinExistence type="predicted"/>
<keyword evidence="3" id="KW-1185">Reference proteome</keyword>
<feature type="domain" description="Swiss Army Knife 2H phosphoesterase" evidence="1">
    <location>
        <begin position="42"/>
        <end position="156"/>
    </location>
</feature>
<comment type="caution">
    <text evidence="2">The sequence shown here is derived from an EMBL/GenBank/DDBJ whole genome shotgun (WGS) entry which is preliminary data.</text>
</comment>
<dbReference type="Gene3D" id="1.25.40.10">
    <property type="entry name" value="Tetratricopeptide repeat domain"/>
    <property type="match status" value="1"/>
</dbReference>
<dbReference type="Pfam" id="PF22547">
    <property type="entry name" value="2H-SAK"/>
    <property type="match status" value="1"/>
</dbReference>
<organism evidence="2 3">
    <name type="scientific">Prymnesium parvum</name>
    <name type="common">Toxic golden alga</name>
    <dbReference type="NCBI Taxonomy" id="97485"/>
    <lineage>
        <taxon>Eukaryota</taxon>
        <taxon>Haptista</taxon>
        <taxon>Haptophyta</taxon>
        <taxon>Prymnesiophyceae</taxon>
        <taxon>Prymnesiales</taxon>
        <taxon>Prymnesiaceae</taxon>
        <taxon>Prymnesium</taxon>
    </lineage>
</organism>
<name>A0AB34J690_PRYPA</name>
<evidence type="ECO:0000313" key="2">
    <source>
        <dbReference type="EMBL" id="KAL1512069.1"/>
    </source>
</evidence>
<dbReference type="EMBL" id="JBGBPQ010000013">
    <property type="protein sequence ID" value="KAL1512069.1"/>
    <property type="molecule type" value="Genomic_DNA"/>
</dbReference>
<accession>A0AB34J690</accession>
<evidence type="ECO:0000313" key="3">
    <source>
        <dbReference type="Proteomes" id="UP001515480"/>
    </source>
</evidence>
<dbReference type="SUPFAM" id="SSF48452">
    <property type="entry name" value="TPR-like"/>
    <property type="match status" value="1"/>
</dbReference>
<dbReference type="AlphaFoldDB" id="A0AB34J690"/>